<protein>
    <recommendedName>
        <fullName evidence="4">ABC-type quaternary amine transporter</fullName>
        <ecNumber evidence="4">7.6.2.9</ecNumber>
    </recommendedName>
</protein>
<evidence type="ECO:0000313" key="6">
    <source>
        <dbReference type="EMBL" id="KPV49705.1"/>
    </source>
</evidence>
<dbReference type="PROSITE" id="PS50893">
    <property type="entry name" value="ABC_TRANSPORTER_2"/>
    <property type="match status" value="1"/>
</dbReference>
<evidence type="ECO:0000256" key="1">
    <source>
        <dbReference type="ARBA" id="ARBA00022448"/>
    </source>
</evidence>
<dbReference type="GO" id="GO:0005524">
    <property type="term" value="F:ATP binding"/>
    <property type="evidence" value="ECO:0007669"/>
    <property type="project" value="UniProtKB-KW"/>
</dbReference>
<dbReference type="PANTHER" id="PTHR42781:SF4">
    <property type="entry name" value="SPERMIDINE_PUTRESCINE IMPORT ATP-BINDING PROTEIN POTA"/>
    <property type="match status" value="1"/>
</dbReference>
<dbReference type="GO" id="GO:0015418">
    <property type="term" value="F:ABC-type quaternary ammonium compound transporting activity"/>
    <property type="evidence" value="ECO:0007669"/>
    <property type="project" value="UniProtKB-EC"/>
</dbReference>
<feature type="domain" description="ABC transporter" evidence="5">
    <location>
        <begin position="3"/>
        <end position="224"/>
    </location>
</feature>
<evidence type="ECO:0000313" key="7">
    <source>
        <dbReference type="Proteomes" id="UP000050509"/>
    </source>
</evidence>
<dbReference type="SUPFAM" id="SSF52540">
    <property type="entry name" value="P-loop containing nucleoside triphosphate hydrolases"/>
    <property type="match status" value="1"/>
</dbReference>
<dbReference type="InterPro" id="IPR003439">
    <property type="entry name" value="ABC_transporter-like_ATP-bd"/>
</dbReference>
<dbReference type="InterPro" id="IPR003593">
    <property type="entry name" value="AAA+_ATPase"/>
</dbReference>
<name>A0A0P9F072_9CHLR</name>
<dbReference type="Gene3D" id="3.40.50.300">
    <property type="entry name" value="P-loop containing nucleotide triphosphate hydrolases"/>
    <property type="match status" value="1"/>
</dbReference>
<dbReference type="Pfam" id="PF00005">
    <property type="entry name" value="ABC_tran"/>
    <property type="match status" value="1"/>
</dbReference>
<comment type="caution">
    <text evidence="6">The sequence shown here is derived from an EMBL/GenBank/DDBJ whole genome shotgun (WGS) entry which is preliminary data.</text>
</comment>
<sequence length="224" mass="25184">MSIVLEQLSKRYERHPVVQNVSLELADGEFFVLLGPSDSGKSTILRMIAGLTEIDQGRVLLHNRDVTGLPPQARGVGFVFQNYALFRHMTVAENVEFGLTIRKVAKAERRRRRDELLELVGLGGLGARMPRQLSGGQQQRVALARALAYQPEVLLLDEPFGALDAQIRVELRRSLRRIQREIGPTTIFVTHDQEEAFELADRIGVMNAGRLLEVGPPEELYEHP</sequence>
<reference evidence="6 7" key="1">
    <citation type="submission" date="2015-09" db="EMBL/GenBank/DDBJ databases">
        <title>Draft genome sequence of Kouleothrix aurantiaca JCM 19913.</title>
        <authorList>
            <person name="Hemp J."/>
        </authorList>
    </citation>
    <scope>NUCLEOTIDE SEQUENCE [LARGE SCALE GENOMIC DNA]</scope>
    <source>
        <strain evidence="6 7">COM-B</strain>
    </source>
</reference>
<dbReference type="InterPro" id="IPR017871">
    <property type="entry name" value="ABC_transporter-like_CS"/>
</dbReference>
<dbReference type="SMART" id="SM00382">
    <property type="entry name" value="AAA"/>
    <property type="match status" value="1"/>
</dbReference>
<evidence type="ECO:0000256" key="3">
    <source>
        <dbReference type="ARBA" id="ARBA00022840"/>
    </source>
</evidence>
<proteinExistence type="predicted"/>
<keyword evidence="1" id="KW-0813">Transport</keyword>
<dbReference type="Proteomes" id="UP000050509">
    <property type="component" value="Unassembled WGS sequence"/>
</dbReference>
<gene>
    <name evidence="6" type="ORF">SE17_31095</name>
</gene>
<keyword evidence="7" id="KW-1185">Reference proteome</keyword>
<dbReference type="EC" id="7.6.2.9" evidence="4"/>
<dbReference type="FunFam" id="3.40.50.300:FF:000425">
    <property type="entry name" value="Probable ABC transporter, ATP-binding subunit"/>
    <property type="match status" value="1"/>
</dbReference>
<dbReference type="EMBL" id="LJCR01001801">
    <property type="protein sequence ID" value="KPV49705.1"/>
    <property type="molecule type" value="Genomic_DNA"/>
</dbReference>
<dbReference type="GO" id="GO:0016887">
    <property type="term" value="F:ATP hydrolysis activity"/>
    <property type="evidence" value="ECO:0007669"/>
    <property type="project" value="InterPro"/>
</dbReference>
<evidence type="ECO:0000259" key="5">
    <source>
        <dbReference type="PROSITE" id="PS50893"/>
    </source>
</evidence>
<organism evidence="6 7">
    <name type="scientific">Kouleothrix aurantiaca</name>
    <dbReference type="NCBI Taxonomy" id="186479"/>
    <lineage>
        <taxon>Bacteria</taxon>
        <taxon>Bacillati</taxon>
        <taxon>Chloroflexota</taxon>
        <taxon>Chloroflexia</taxon>
        <taxon>Chloroflexales</taxon>
        <taxon>Roseiflexineae</taxon>
        <taxon>Roseiflexaceae</taxon>
        <taxon>Kouleothrix</taxon>
    </lineage>
</organism>
<evidence type="ECO:0000256" key="4">
    <source>
        <dbReference type="ARBA" id="ARBA00066388"/>
    </source>
</evidence>
<dbReference type="PROSITE" id="PS00211">
    <property type="entry name" value="ABC_TRANSPORTER_1"/>
    <property type="match status" value="1"/>
</dbReference>
<dbReference type="PANTHER" id="PTHR42781">
    <property type="entry name" value="SPERMIDINE/PUTRESCINE IMPORT ATP-BINDING PROTEIN POTA"/>
    <property type="match status" value="1"/>
</dbReference>
<accession>A0A0P9F072</accession>
<dbReference type="InterPro" id="IPR050093">
    <property type="entry name" value="ABC_SmlMolc_Importer"/>
</dbReference>
<keyword evidence="3" id="KW-0067">ATP-binding</keyword>
<feature type="non-terminal residue" evidence="6">
    <location>
        <position position="224"/>
    </location>
</feature>
<keyword evidence="2" id="KW-0547">Nucleotide-binding</keyword>
<dbReference type="InterPro" id="IPR027417">
    <property type="entry name" value="P-loop_NTPase"/>
</dbReference>
<dbReference type="AlphaFoldDB" id="A0A0P9F072"/>
<evidence type="ECO:0000256" key="2">
    <source>
        <dbReference type="ARBA" id="ARBA00022741"/>
    </source>
</evidence>